<sequence length="165" mass="18492">MHRKFIALVVSTAIAVTGVSASQARAADAKDILGGLAAIAILGAAIHQYDKKKERRRQQEEHVSRNPIHPYPIPQPEPKTHGYPKPRPLPKDIAGYSLPSQCLREAEGYRGAGPVLGARCLSRYYKYSESLPEQCKVAYWNGERTRSAYEPNCLRKYGYKVAYNY</sequence>
<feature type="chain" id="PRO_5025564730" evidence="3">
    <location>
        <begin position="27"/>
        <end position="165"/>
    </location>
</feature>
<keyword evidence="2" id="KW-0812">Transmembrane</keyword>
<feature type="signal peptide" evidence="3">
    <location>
        <begin position="1"/>
        <end position="26"/>
    </location>
</feature>
<keyword evidence="3" id="KW-0732">Signal</keyword>
<organism evidence="4">
    <name type="scientific">Ruegeria sp. PrR005</name>
    <dbReference type="NCBI Taxonomy" id="2706882"/>
    <lineage>
        <taxon>Bacteria</taxon>
        <taxon>Pseudomonadati</taxon>
        <taxon>Pseudomonadota</taxon>
        <taxon>Alphaproteobacteria</taxon>
        <taxon>Rhodobacterales</taxon>
        <taxon>Roseobacteraceae</taxon>
        <taxon>Ruegeria</taxon>
    </lineage>
</organism>
<evidence type="ECO:0000313" key="4">
    <source>
        <dbReference type="EMBL" id="NDW45841.1"/>
    </source>
</evidence>
<comment type="caution">
    <text evidence="4">The sequence shown here is derived from an EMBL/GenBank/DDBJ whole genome shotgun (WGS) entry which is preliminary data.</text>
</comment>
<gene>
    <name evidence="4" type="ORF">G0P99_12815</name>
</gene>
<keyword evidence="2" id="KW-0472">Membrane</keyword>
<evidence type="ECO:0000256" key="2">
    <source>
        <dbReference type="SAM" id="Phobius"/>
    </source>
</evidence>
<feature type="transmembrane region" description="Helical" evidence="2">
    <location>
        <begin position="31"/>
        <end position="49"/>
    </location>
</feature>
<dbReference type="EMBL" id="JAAGOX010000022">
    <property type="protein sequence ID" value="NDW45841.1"/>
    <property type="molecule type" value="Genomic_DNA"/>
</dbReference>
<dbReference type="AlphaFoldDB" id="A0A6B2NNZ3"/>
<evidence type="ECO:0000256" key="1">
    <source>
        <dbReference type="SAM" id="MobiDB-lite"/>
    </source>
</evidence>
<name>A0A6B2NNZ3_9RHOB</name>
<feature type="compositionally biased region" description="Basic and acidic residues" evidence="1">
    <location>
        <begin position="51"/>
        <end position="64"/>
    </location>
</feature>
<reference evidence="4" key="1">
    <citation type="submission" date="2020-02" db="EMBL/GenBank/DDBJ databases">
        <title>Delineation of the pyrene-degrading pathway in Roseobacter clade bacteria by genomic analysis.</title>
        <authorList>
            <person name="Zhou H."/>
            <person name="Wang H."/>
        </authorList>
    </citation>
    <scope>NUCLEOTIDE SEQUENCE</scope>
    <source>
        <strain evidence="4">PrR005</strain>
    </source>
</reference>
<feature type="region of interest" description="Disordered" evidence="1">
    <location>
        <begin position="51"/>
        <end position="87"/>
    </location>
</feature>
<protein>
    <submittedName>
        <fullName evidence="4">Uncharacterized protein</fullName>
    </submittedName>
</protein>
<keyword evidence="2" id="KW-1133">Transmembrane helix</keyword>
<proteinExistence type="predicted"/>
<evidence type="ECO:0000256" key="3">
    <source>
        <dbReference type="SAM" id="SignalP"/>
    </source>
</evidence>
<dbReference type="RefSeq" id="WP_164130375.1">
    <property type="nucleotide sequence ID" value="NZ_JAAGOX010000022.1"/>
</dbReference>
<accession>A0A6B2NNZ3</accession>